<gene>
    <name evidence="1" type="ORF">MSZNOR_2640</name>
</gene>
<evidence type="ECO:0000313" key="2">
    <source>
        <dbReference type="Proteomes" id="UP001162030"/>
    </source>
</evidence>
<proteinExistence type="predicted"/>
<keyword evidence="2" id="KW-1185">Reference proteome</keyword>
<accession>A0ABM9I329</accession>
<evidence type="ECO:0000313" key="1">
    <source>
        <dbReference type="EMBL" id="CAI8858146.1"/>
    </source>
</evidence>
<reference evidence="1 2" key="1">
    <citation type="submission" date="2023-03" db="EMBL/GenBank/DDBJ databases">
        <authorList>
            <person name="Pearce D."/>
        </authorList>
    </citation>
    <scope>NUCLEOTIDE SEQUENCE [LARGE SCALE GENOMIC DNA]</scope>
    <source>
        <strain evidence="1">Msz</strain>
    </source>
</reference>
<sequence length="75" mass="8403">MDIPITAKRREIRLRYILSGIRLANDHDEPTRGVSGMCLSDFGERKAERLPVGLWPDRRSLKADVGEGVARCLAP</sequence>
<protein>
    <submittedName>
        <fullName evidence="1">Uncharacterized protein</fullName>
    </submittedName>
</protein>
<dbReference type="EMBL" id="OX458333">
    <property type="protein sequence ID" value="CAI8858146.1"/>
    <property type="molecule type" value="Genomic_DNA"/>
</dbReference>
<organism evidence="1 2">
    <name type="scientific">Methylocaldum szegediense</name>
    <dbReference type="NCBI Taxonomy" id="73780"/>
    <lineage>
        <taxon>Bacteria</taxon>
        <taxon>Pseudomonadati</taxon>
        <taxon>Pseudomonadota</taxon>
        <taxon>Gammaproteobacteria</taxon>
        <taxon>Methylococcales</taxon>
        <taxon>Methylococcaceae</taxon>
        <taxon>Methylocaldum</taxon>
    </lineage>
</organism>
<dbReference type="Proteomes" id="UP001162030">
    <property type="component" value="Chromosome"/>
</dbReference>
<name>A0ABM9I329_9GAMM</name>